<name>A0A4R7Z661_9FIRM</name>
<dbReference type="PANTHER" id="PTHR30290:SF34">
    <property type="entry name" value="ABC TRANSPORTER, PERIPLASMIC OLIGO-PEPTIDE BINDING PROTEIN, PUTATIVE-RELATED"/>
    <property type="match status" value="1"/>
</dbReference>
<dbReference type="Gene3D" id="3.40.190.10">
    <property type="entry name" value="Periplasmic binding protein-like II"/>
    <property type="match status" value="1"/>
</dbReference>
<dbReference type="InterPro" id="IPR000914">
    <property type="entry name" value="SBP_5_dom"/>
</dbReference>
<dbReference type="EMBL" id="SODA01000004">
    <property type="protein sequence ID" value="TDW06730.1"/>
    <property type="molecule type" value="Genomic_DNA"/>
</dbReference>
<evidence type="ECO:0000313" key="3">
    <source>
        <dbReference type="EMBL" id="TDW06730.1"/>
    </source>
</evidence>
<feature type="signal peptide" evidence="1">
    <location>
        <begin position="1"/>
        <end position="23"/>
    </location>
</feature>
<evidence type="ECO:0000313" key="4">
    <source>
        <dbReference type="Proteomes" id="UP000294697"/>
    </source>
</evidence>
<accession>A0A4R7Z661</accession>
<sequence>MQKKLVVLLTLVLVFSVFSVVGAQEEVNSPNTFTYVNIGDQSTLDPHFAYDTGSSEVIYQVYETLIGYDGESVKNFTPLLSTEVPSQENGLISEDGSDYTFLIREGVEFSNGNSLTAEDVKYSFLRGMISDRSGGPIWMLYEPLFGAGFAGLSDVTADVVGVEDPKQLTDEQAEKVLAVLEDKITVDGNRVTFHLESPYPPFLNILAQGASWGSILDKEWSIEQGAWDGTAADIVASHDPVKEEDPLFDKMMGTGPFVLTEWVNGDHVVFNRNNNYWRGPANFKTAIIRNVDEWSTRKLMLLRGDADMIYAPTQYRSQVEGEDGIVVTTGIPALQNMNMILNWDITTEGNSYIGSGKLDGEGIPSDFFADEDVRKAFSYAFNYEAFIEQVRMGEAIQLRGPIVDPLLGYDENSKVYSLNLEKAEEHFQKAFDGELWETGFTMDLVYNSGNDPRKTAADMLKSYIERINPKFNINVRGVQWSTYLDASVRGTLPASFGGWLADFPDPHNFVQPFLDSSGYYANRRGDTYKNWADEVGINDLIAEGISTTDSARREEIYKKLQKMSIDNAIDLWIDQPTKSNTRRTWVKGWYPNAVRPGVDFYSMDKVAE</sequence>
<dbReference type="Gene3D" id="3.10.105.10">
    <property type="entry name" value="Dipeptide-binding Protein, Domain 3"/>
    <property type="match status" value="1"/>
</dbReference>
<reference evidence="3 4" key="1">
    <citation type="submission" date="2019-03" db="EMBL/GenBank/DDBJ databases">
        <title>Subsurface microbial communities from deep shales in Ohio and West Virginia, USA.</title>
        <authorList>
            <person name="Wrighton K."/>
        </authorList>
    </citation>
    <scope>NUCLEOTIDE SEQUENCE [LARGE SCALE GENOMIC DNA]</scope>
    <source>
        <strain evidence="3 4">MSL9.2</strain>
    </source>
</reference>
<dbReference type="InterPro" id="IPR039424">
    <property type="entry name" value="SBP_5"/>
</dbReference>
<dbReference type="RefSeq" id="WP_111571424.1">
    <property type="nucleotide sequence ID" value="NZ_QLME01000004.1"/>
</dbReference>
<dbReference type="GO" id="GO:0043190">
    <property type="term" value="C:ATP-binding cassette (ABC) transporter complex"/>
    <property type="evidence" value="ECO:0007669"/>
    <property type="project" value="InterPro"/>
</dbReference>
<gene>
    <name evidence="3" type="ORF">C8C77_104124</name>
</gene>
<comment type="caution">
    <text evidence="3">The sequence shown here is derived from an EMBL/GenBank/DDBJ whole genome shotgun (WGS) entry which is preliminary data.</text>
</comment>
<dbReference type="GO" id="GO:0015833">
    <property type="term" value="P:peptide transport"/>
    <property type="evidence" value="ECO:0007669"/>
    <property type="project" value="TreeGrafter"/>
</dbReference>
<keyword evidence="1" id="KW-0732">Signal</keyword>
<dbReference type="PANTHER" id="PTHR30290">
    <property type="entry name" value="PERIPLASMIC BINDING COMPONENT OF ABC TRANSPORTER"/>
    <property type="match status" value="1"/>
</dbReference>
<evidence type="ECO:0000256" key="1">
    <source>
        <dbReference type="SAM" id="SignalP"/>
    </source>
</evidence>
<dbReference type="PIRSF" id="PIRSF002741">
    <property type="entry name" value="MppA"/>
    <property type="match status" value="1"/>
</dbReference>
<dbReference type="CDD" id="cd08512">
    <property type="entry name" value="PBP2_NikA_DppA_OppA_like_7"/>
    <property type="match status" value="1"/>
</dbReference>
<feature type="chain" id="PRO_5020395823" evidence="1">
    <location>
        <begin position="24"/>
        <end position="608"/>
    </location>
</feature>
<dbReference type="Pfam" id="PF00496">
    <property type="entry name" value="SBP_bac_5"/>
    <property type="match status" value="1"/>
</dbReference>
<dbReference type="AlphaFoldDB" id="A0A4R7Z661"/>
<proteinExistence type="predicted"/>
<dbReference type="SUPFAM" id="SSF53850">
    <property type="entry name" value="Periplasmic binding protein-like II"/>
    <property type="match status" value="1"/>
</dbReference>
<dbReference type="GO" id="GO:0042597">
    <property type="term" value="C:periplasmic space"/>
    <property type="evidence" value="ECO:0007669"/>
    <property type="project" value="UniProtKB-ARBA"/>
</dbReference>
<dbReference type="Proteomes" id="UP000294697">
    <property type="component" value="Unassembled WGS sequence"/>
</dbReference>
<feature type="domain" description="Solute-binding protein family 5" evidence="2">
    <location>
        <begin position="92"/>
        <end position="519"/>
    </location>
</feature>
<dbReference type="InterPro" id="IPR030678">
    <property type="entry name" value="Peptide/Ni-bd"/>
</dbReference>
<dbReference type="GO" id="GO:1904680">
    <property type="term" value="F:peptide transmembrane transporter activity"/>
    <property type="evidence" value="ECO:0007669"/>
    <property type="project" value="TreeGrafter"/>
</dbReference>
<organism evidence="3 4">
    <name type="scientific">Halanaerobium saccharolyticum</name>
    <dbReference type="NCBI Taxonomy" id="43595"/>
    <lineage>
        <taxon>Bacteria</taxon>
        <taxon>Bacillati</taxon>
        <taxon>Bacillota</taxon>
        <taxon>Clostridia</taxon>
        <taxon>Halanaerobiales</taxon>
        <taxon>Halanaerobiaceae</taxon>
        <taxon>Halanaerobium</taxon>
    </lineage>
</organism>
<protein>
    <submittedName>
        <fullName evidence="3">Peptide/nickel transport system substrate-binding protein</fullName>
    </submittedName>
</protein>
<dbReference type="OrthoDB" id="9796817at2"/>
<evidence type="ECO:0000259" key="2">
    <source>
        <dbReference type="Pfam" id="PF00496"/>
    </source>
</evidence>